<gene>
    <name evidence="3" type="ORF">NK718_00460</name>
</gene>
<feature type="region of interest" description="Disordered" evidence="2">
    <location>
        <begin position="1"/>
        <end position="20"/>
    </location>
</feature>
<dbReference type="Proteomes" id="UP001205890">
    <property type="component" value="Unassembled WGS sequence"/>
</dbReference>
<proteinExistence type="inferred from homology"/>
<comment type="caution">
    <text evidence="3">The sequence shown here is derived from an EMBL/GenBank/DDBJ whole genome shotgun (WGS) entry which is preliminary data.</text>
</comment>
<feature type="compositionally biased region" description="Basic and acidic residues" evidence="2">
    <location>
        <begin position="33"/>
        <end position="49"/>
    </location>
</feature>
<dbReference type="HAMAP" id="MF_01232">
    <property type="entry name" value="UPF0229"/>
    <property type="match status" value="1"/>
</dbReference>
<evidence type="ECO:0000256" key="1">
    <source>
        <dbReference type="HAMAP-Rule" id="MF_01232"/>
    </source>
</evidence>
<dbReference type="RefSeq" id="WP_254737437.1">
    <property type="nucleotide sequence ID" value="NZ_JANCLU010000001.1"/>
</dbReference>
<feature type="compositionally biased region" description="Basic and acidic residues" evidence="2">
    <location>
        <begin position="70"/>
        <end position="89"/>
    </location>
</feature>
<protein>
    <recommendedName>
        <fullName evidence="1">UPF0229 protein NK718_00460</fullName>
    </recommendedName>
</protein>
<keyword evidence="4" id="KW-1185">Reference proteome</keyword>
<evidence type="ECO:0000256" key="2">
    <source>
        <dbReference type="SAM" id="MobiDB-lite"/>
    </source>
</evidence>
<dbReference type="PANTHER" id="PTHR30510">
    <property type="entry name" value="UPF0229 PROTEIN YEAH"/>
    <property type="match status" value="1"/>
</dbReference>
<accession>A0ABT1L6I3</accession>
<dbReference type="InterPro" id="IPR006698">
    <property type="entry name" value="UPF0229"/>
</dbReference>
<dbReference type="NCBIfam" id="NF003708">
    <property type="entry name" value="PRK05325.1-3"/>
    <property type="match status" value="1"/>
</dbReference>
<feature type="region of interest" description="Disordered" evidence="2">
    <location>
        <begin position="33"/>
        <end position="110"/>
    </location>
</feature>
<dbReference type="NCBIfam" id="NF003707">
    <property type="entry name" value="PRK05325.1-2"/>
    <property type="match status" value="1"/>
</dbReference>
<evidence type="ECO:0000313" key="4">
    <source>
        <dbReference type="Proteomes" id="UP001205890"/>
    </source>
</evidence>
<comment type="similarity">
    <text evidence="1">Belongs to the UPF0229 family.</text>
</comment>
<dbReference type="EMBL" id="JANCLU010000001">
    <property type="protein sequence ID" value="MCP8936975.1"/>
    <property type="molecule type" value="Genomic_DNA"/>
</dbReference>
<dbReference type="Pfam" id="PF04285">
    <property type="entry name" value="DUF444"/>
    <property type="match status" value="1"/>
</dbReference>
<feature type="compositionally biased region" description="Gly residues" evidence="2">
    <location>
        <begin position="92"/>
        <end position="106"/>
    </location>
</feature>
<name>A0ABT1L6I3_9HYPH</name>
<reference evidence="3 4" key="1">
    <citation type="submission" date="2022-07" db="EMBL/GenBank/DDBJ databases">
        <authorList>
            <person name="Li W.-J."/>
            <person name="Deng Q.-Q."/>
        </authorList>
    </citation>
    <scope>NUCLEOTIDE SEQUENCE [LARGE SCALE GENOMIC DNA]</scope>
    <source>
        <strain evidence="3 4">SYSU M60028</strain>
    </source>
</reference>
<sequence>MHIVDRRLNPGGKSLGNRQRFLRRAQALVRRAVRDSSRDRGIRDMEKGGEVGIPSDGVREPTLRRSAQGGRRDHVLPGNKDFLEGDTIPRPDGGGGRGGSQGSPDGGGEDDFRFVLSQDEFLNLFLEDLELPDLAKRKLEGVEHVEWRRAGYSVSGSPANLALLRTMRNSLSRRIALKRPRSDEAVALENEIAELEREGGEPDRLALLRESLNVLDRRRRRIPYIDPIDLRYRQFAPHPRPVAQAVMFCLMDVSGSMTEPMKDLAKRFYALLYIFLKRRYRHVEIVFIRHTHTAEEVDEDDFFHSTETGGTVVSTAIEEMARIVAERFSPADWNIYAAQASDGDNAPNDNERTAALLKDTVLPVCQYYAYLEVGTEDEPSSIGLGSRASDLWRTYETIRDSEPAFAMRKVRHRRDIFPVFRELFQRRDAKAAT</sequence>
<evidence type="ECO:0000313" key="3">
    <source>
        <dbReference type="EMBL" id="MCP8936975.1"/>
    </source>
</evidence>
<dbReference type="PANTHER" id="PTHR30510:SF2">
    <property type="entry name" value="UPF0229 PROTEIN YEAH"/>
    <property type="match status" value="1"/>
</dbReference>
<organism evidence="3 4">
    <name type="scientific">Alsobacter ponti</name>
    <dbReference type="NCBI Taxonomy" id="2962936"/>
    <lineage>
        <taxon>Bacteria</taxon>
        <taxon>Pseudomonadati</taxon>
        <taxon>Pseudomonadota</taxon>
        <taxon>Alphaproteobacteria</taxon>
        <taxon>Hyphomicrobiales</taxon>
        <taxon>Alsobacteraceae</taxon>
        <taxon>Alsobacter</taxon>
    </lineage>
</organism>